<feature type="domain" description="A-factor biosynthesis hotdog" evidence="1">
    <location>
        <begin position="25"/>
        <end position="155"/>
    </location>
</feature>
<protein>
    <submittedName>
        <fullName evidence="2">A-factor biosynthesis protein</fullName>
    </submittedName>
</protein>
<gene>
    <name evidence="2" type="ORF">Y717_14435</name>
</gene>
<reference evidence="2 3" key="1">
    <citation type="submission" date="2013-12" db="EMBL/GenBank/DDBJ databases">
        <title>Annotated genome of Streptomyces scopuliridis.</title>
        <authorList>
            <person name="Olson J.B."/>
        </authorList>
    </citation>
    <scope>NUCLEOTIDE SEQUENCE [LARGE SCALE GENOMIC DNA]</scope>
    <source>
        <strain evidence="2 3">RB72</strain>
    </source>
</reference>
<dbReference type="InterPro" id="IPR047757">
    <property type="entry name" value="AfsA-like"/>
</dbReference>
<dbReference type="Proteomes" id="UP000245992">
    <property type="component" value="Unassembled WGS sequence"/>
</dbReference>
<dbReference type="AlphaFoldDB" id="A0A2T7SMV6"/>
<keyword evidence="3" id="KW-1185">Reference proteome</keyword>
<organism evidence="2 3">
    <name type="scientific">Streptomyces scopuliridis RB72</name>
    <dbReference type="NCBI Taxonomy" id="1440053"/>
    <lineage>
        <taxon>Bacteria</taxon>
        <taxon>Bacillati</taxon>
        <taxon>Actinomycetota</taxon>
        <taxon>Actinomycetes</taxon>
        <taxon>Kitasatosporales</taxon>
        <taxon>Streptomycetaceae</taxon>
        <taxon>Streptomyces</taxon>
    </lineage>
</organism>
<dbReference type="NCBIfam" id="NF041195">
    <property type="entry name" value="ScbA_BarX_GamBu"/>
    <property type="match status" value="1"/>
</dbReference>
<dbReference type="STRING" id="1440053.GCA_000718095_01053"/>
<dbReference type="OrthoDB" id="7838374at2"/>
<sequence>MNTSVGDLAGEVRPLSWSRTVAREMVHRASVAEVLLTDVRQTESGDFEAAASWPRSHPTFPRDGADLHSPLMIVETLRQLGIYIPLRYFGVSPAASLIITDLFFDLDPASEPRAVSGATGVTCRVRVAEVRRGPDGSATGLRLQVSYLAGGALFALAGGGARFLEPEQYDTVRAGRAESAAPSVARAAGRARPDARRLGVTGAHDVVIGAEGATLLVDPADMRHPFFFDHATDHVPGMIVLEAARQAAAFESGGRLLRPTAGRLKTARFIEYSPPARVLCVPHHATCVFRFLQDGEQKAFGVLRYQ</sequence>
<evidence type="ECO:0000259" key="1">
    <source>
        <dbReference type="Pfam" id="PF03756"/>
    </source>
</evidence>
<comment type="caution">
    <text evidence="2">The sequence shown here is derived from an EMBL/GenBank/DDBJ whole genome shotgun (WGS) entry which is preliminary data.</text>
</comment>
<dbReference type="InterPro" id="IPR005509">
    <property type="entry name" value="AfsA_hotdog_dom"/>
</dbReference>
<proteinExistence type="predicted"/>
<name>A0A2T7SMV6_9ACTN</name>
<feature type="domain" description="A-factor biosynthesis hotdog" evidence="1">
    <location>
        <begin position="221"/>
        <end position="249"/>
    </location>
</feature>
<evidence type="ECO:0000313" key="2">
    <source>
        <dbReference type="EMBL" id="PVE04114.1"/>
    </source>
</evidence>
<dbReference type="EMBL" id="AZSP01000396">
    <property type="protein sequence ID" value="PVE04114.1"/>
    <property type="molecule type" value="Genomic_DNA"/>
</dbReference>
<evidence type="ECO:0000313" key="3">
    <source>
        <dbReference type="Proteomes" id="UP000245992"/>
    </source>
</evidence>
<dbReference type="GO" id="GO:0016740">
    <property type="term" value="F:transferase activity"/>
    <property type="evidence" value="ECO:0007669"/>
    <property type="project" value="InterPro"/>
</dbReference>
<dbReference type="RefSeq" id="WP_030350227.1">
    <property type="nucleotide sequence ID" value="NZ_AZSP01000396.1"/>
</dbReference>
<dbReference type="Pfam" id="PF03756">
    <property type="entry name" value="AfsA"/>
    <property type="match status" value="2"/>
</dbReference>
<accession>A0A2T7SMV6</accession>